<dbReference type="OrthoDB" id="8911262at2"/>
<keyword evidence="2" id="KW-1185">Reference proteome</keyword>
<dbReference type="PANTHER" id="PTHR35175:SF1">
    <property type="entry name" value="OXIDOREDUCTASE"/>
    <property type="match status" value="1"/>
</dbReference>
<dbReference type="InterPro" id="IPR010710">
    <property type="entry name" value="DUF1289"/>
</dbReference>
<protein>
    <recommendedName>
        <fullName evidence="3">Oxidoreductase</fullName>
    </recommendedName>
</protein>
<sequence length="79" mass="9588">MAEQLEFFEIKSPCRNICQMNEQGYCIGCFRSRDERFKWFTLTNEQKRNVLRLCYQRSRRVATSKNSQDEQLPIQQTLF</sequence>
<comment type="caution">
    <text evidence="1">The sequence shown here is derived from an EMBL/GenBank/DDBJ whole genome shotgun (WGS) entry which is preliminary data.</text>
</comment>
<dbReference type="PATRIC" id="fig|1141660.3.peg.1694"/>
<reference evidence="1 2" key="1">
    <citation type="journal article" date="2012" name="BMC Genomics">
        <title>Comparative genomics of bacteria in the genus Providencia isolated from wild Drosophila melanogaster.</title>
        <authorList>
            <person name="Galac M.R."/>
            <person name="Lazzaro B.P."/>
        </authorList>
    </citation>
    <scope>NUCLEOTIDE SEQUENCE [LARGE SCALE GENOMIC DNA]</scope>
    <source>
        <strain evidence="1 2">DSM 19967</strain>
    </source>
</reference>
<dbReference type="EMBL" id="AKKN01000008">
    <property type="protein sequence ID" value="EKT57410.1"/>
    <property type="molecule type" value="Genomic_DNA"/>
</dbReference>
<evidence type="ECO:0008006" key="3">
    <source>
        <dbReference type="Google" id="ProtNLM"/>
    </source>
</evidence>
<evidence type="ECO:0000313" key="1">
    <source>
        <dbReference type="EMBL" id="EKT57410.1"/>
    </source>
</evidence>
<dbReference type="HOGENOM" id="CLU_162538_0_1_6"/>
<dbReference type="Pfam" id="PF06945">
    <property type="entry name" value="DUF1289"/>
    <property type="match status" value="1"/>
</dbReference>
<evidence type="ECO:0000313" key="2">
    <source>
        <dbReference type="Proteomes" id="UP000010290"/>
    </source>
</evidence>
<dbReference type="RefSeq" id="WP_008915520.1">
    <property type="nucleotide sequence ID" value="NZ_CM001773.1"/>
</dbReference>
<dbReference type="AlphaFoldDB" id="K8WMN7"/>
<proteinExistence type="predicted"/>
<dbReference type="PANTHER" id="PTHR35175">
    <property type="entry name" value="DUF1289 DOMAIN-CONTAINING PROTEIN"/>
    <property type="match status" value="1"/>
</dbReference>
<accession>K8WMN7</accession>
<gene>
    <name evidence="1" type="ORF">OO7_08475</name>
</gene>
<dbReference type="Proteomes" id="UP000010290">
    <property type="component" value="Chromosome"/>
</dbReference>
<name>K8WMN7_9GAMM</name>
<organism evidence="1 2">
    <name type="scientific">Providencia sneebia DSM 19967</name>
    <dbReference type="NCBI Taxonomy" id="1141660"/>
    <lineage>
        <taxon>Bacteria</taxon>
        <taxon>Pseudomonadati</taxon>
        <taxon>Pseudomonadota</taxon>
        <taxon>Gammaproteobacteria</taxon>
        <taxon>Enterobacterales</taxon>
        <taxon>Morganellaceae</taxon>
        <taxon>Providencia</taxon>
    </lineage>
</organism>